<comment type="caution">
    <text evidence="5">The sequence shown here is derived from an EMBL/GenBank/DDBJ whole genome shotgun (WGS) entry which is preliminary data.</text>
</comment>
<feature type="compositionally biased region" description="Low complexity" evidence="3">
    <location>
        <begin position="85"/>
        <end position="96"/>
    </location>
</feature>
<dbReference type="InterPro" id="IPR036864">
    <property type="entry name" value="Zn2-C6_fun-type_DNA-bd_sf"/>
</dbReference>
<dbReference type="PANTHER" id="PTHR37534:SF3">
    <property type="entry name" value="ZN(II)2CYS6 TRANSCRIPTION FACTOR (EUROFUNG)"/>
    <property type="match status" value="1"/>
</dbReference>
<reference evidence="5" key="1">
    <citation type="journal article" date="2021" name="Nat. Commun.">
        <title>Genetic determinants of endophytism in the Arabidopsis root mycobiome.</title>
        <authorList>
            <person name="Mesny F."/>
            <person name="Miyauchi S."/>
            <person name="Thiergart T."/>
            <person name="Pickel B."/>
            <person name="Atanasova L."/>
            <person name="Karlsson M."/>
            <person name="Huettel B."/>
            <person name="Barry K.W."/>
            <person name="Haridas S."/>
            <person name="Chen C."/>
            <person name="Bauer D."/>
            <person name="Andreopoulos W."/>
            <person name="Pangilinan J."/>
            <person name="LaButti K."/>
            <person name="Riley R."/>
            <person name="Lipzen A."/>
            <person name="Clum A."/>
            <person name="Drula E."/>
            <person name="Henrissat B."/>
            <person name="Kohler A."/>
            <person name="Grigoriev I.V."/>
            <person name="Martin F.M."/>
            <person name="Hacquard S."/>
        </authorList>
    </citation>
    <scope>NUCLEOTIDE SEQUENCE</scope>
    <source>
        <strain evidence="5">MPI-CAGE-CH-0243</strain>
    </source>
</reference>
<sequence>MPSKSRGLRTSTGCLTCRKRRVKCDETRPRCQNCIRVDRACAYPQADAGPAPRRLRTLSVHENTTTLSSPSPGSAPTPVEPVPVPTLTQTEPTEQPGSAEIPSSFQQWIPFPIDDGENQAPLPENGLLFNDSLPSFGNVYSPAPGPFEWYDLLAEDALSNIQMHNASSREHRWNFDKFSLSRKQTPRHSPSLEPQPNLDINETRHSVVEPWNTATRIELSQEELVYFEHYVSAVGPILDIFDPDRHFATVVPHLALRNVGLLKSLLAVGACHMALDLPQQPEADPSNAMPPSTPASTHSNLTMTSDPSRIGEQYYYETLHYLSQTLLYPSYTSSHEILATAIMISTYEMFGAYGGSDNGNWNRHLKGAFWIQRNQDNNGESVDGLRRAVWWAWLRQDIWAAFREGRPAMTIFQPMKMLTELSESQLATRVVFLAAKCVQYAATPKDGDIAGYIDAGERLMRTLEYWRQILPPSFDPIPVASQFSLLPAASPETPSQFQPIWIHPPSHAAAIQTYHFARILILLNQPSTGGLANYQTRGKMLRDSMSTVCGIAVSQQSQNEPSAFVNFQAVYAAALCAETQDKQAEVLGILEKALNVCKFPAKTMLNDLIGLWSSAR</sequence>
<dbReference type="InterPro" id="IPR001138">
    <property type="entry name" value="Zn2Cys6_DnaBD"/>
</dbReference>
<feature type="compositionally biased region" description="Pro residues" evidence="3">
    <location>
        <begin position="73"/>
        <end position="84"/>
    </location>
</feature>
<keyword evidence="2" id="KW-0539">Nucleus</keyword>
<comment type="subcellular location">
    <subcellularLocation>
        <location evidence="1">Nucleus</location>
    </subcellularLocation>
</comment>
<dbReference type="GO" id="GO:0008270">
    <property type="term" value="F:zinc ion binding"/>
    <property type="evidence" value="ECO:0007669"/>
    <property type="project" value="InterPro"/>
</dbReference>
<feature type="compositionally biased region" description="Polar residues" evidence="3">
    <location>
        <begin position="294"/>
        <end position="303"/>
    </location>
</feature>
<proteinExistence type="predicted"/>
<dbReference type="GO" id="GO:0005634">
    <property type="term" value="C:nucleus"/>
    <property type="evidence" value="ECO:0007669"/>
    <property type="project" value="UniProtKB-SubCell"/>
</dbReference>
<keyword evidence="6" id="KW-1185">Reference proteome</keyword>
<dbReference type="PANTHER" id="PTHR37534">
    <property type="entry name" value="TRANSCRIPTIONAL ACTIVATOR PROTEIN UGA3"/>
    <property type="match status" value="1"/>
</dbReference>
<dbReference type="SMART" id="SM00066">
    <property type="entry name" value="GAL4"/>
    <property type="match status" value="1"/>
</dbReference>
<dbReference type="OrthoDB" id="5319341at2759"/>
<name>A0A9P9D0S7_9PLEO</name>
<evidence type="ECO:0000313" key="6">
    <source>
        <dbReference type="Proteomes" id="UP000700596"/>
    </source>
</evidence>
<evidence type="ECO:0000256" key="2">
    <source>
        <dbReference type="ARBA" id="ARBA00023242"/>
    </source>
</evidence>
<dbReference type="Proteomes" id="UP000700596">
    <property type="component" value="Unassembled WGS sequence"/>
</dbReference>
<dbReference type="Gene3D" id="4.10.240.10">
    <property type="entry name" value="Zn(2)-C6 fungal-type DNA-binding domain"/>
    <property type="match status" value="1"/>
</dbReference>
<evidence type="ECO:0000256" key="3">
    <source>
        <dbReference type="SAM" id="MobiDB-lite"/>
    </source>
</evidence>
<dbReference type="CDD" id="cd12148">
    <property type="entry name" value="fungal_TF_MHR"/>
    <property type="match status" value="1"/>
</dbReference>
<dbReference type="GO" id="GO:0000981">
    <property type="term" value="F:DNA-binding transcription factor activity, RNA polymerase II-specific"/>
    <property type="evidence" value="ECO:0007669"/>
    <property type="project" value="InterPro"/>
</dbReference>
<dbReference type="PROSITE" id="PS50048">
    <property type="entry name" value="ZN2_CY6_FUNGAL_2"/>
    <property type="match status" value="1"/>
</dbReference>
<dbReference type="GO" id="GO:0045944">
    <property type="term" value="P:positive regulation of transcription by RNA polymerase II"/>
    <property type="evidence" value="ECO:0007669"/>
    <property type="project" value="TreeGrafter"/>
</dbReference>
<dbReference type="GO" id="GO:0000976">
    <property type="term" value="F:transcription cis-regulatory region binding"/>
    <property type="evidence" value="ECO:0007669"/>
    <property type="project" value="TreeGrafter"/>
</dbReference>
<dbReference type="SUPFAM" id="SSF57701">
    <property type="entry name" value="Zn2/Cys6 DNA-binding domain"/>
    <property type="match status" value="1"/>
</dbReference>
<feature type="region of interest" description="Disordered" evidence="3">
    <location>
        <begin position="64"/>
        <end position="101"/>
    </location>
</feature>
<dbReference type="InterPro" id="IPR021858">
    <property type="entry name" value="Fun_TF"/>
</dbReference>
<evidence type="ECO:0000313" key="5">
    <source>
        <dbReference type="EMBL" id="KAH7110608.1"/>
    </source>
</evidence>
<feature type="domain" description="Zn(2)-C6 fungal-type" evidence="4">
    <location>
        <begin position="13"/>
        <end position="43"/>
    </location>
</feature>
<feature type="region of interest" description="Disordered" evidence="3">
    <location>
        <begin position="279"/>
        <end position="303"/>
    </location>
</feature>
<protein>
    <recommendedName>
        <fullName evidence="4">Zn(2)-C6 fungal-type domain-containing protein</fullName>
    </recommendedName>
</protein>
<gene>
    <name evidence="5" type="ORF">B0J11DRAFT_205747</name>
</gene>
<evidence type="ECO:0000256" key="1">
    <source>
        <dbReference type="ARBA" id="ARBA00004123"/>
    </source>
</evidence>
<dbReference type="CDD" id="cd00067">
    <property type="entry name" value="GAL4"/>
    <property type="match status" value="1"/>
</dbReference>
<accession>A0A9P9D0S7</accession>
<organism evidence="5 6">
    <name type="scientific">Dendryphion nanum</name>
    <dbReference type="NCBI Taxonomy" id="256645"/>
    <lineage>
        <taxon>Eukaryota</taxon>
        <taxon>Fungi</taxon>
        <taxon>Dikarya</taxon>
        <taxon>Ascomycota</taxon>
        <taxon>Pezizomycotina</taxon>
        <taxon>Dothideomycetes</taxon>
        <taxon>Pleosporomycetidae</taxon>
        <taxon>Pleosporales</taxon>
        <taxon>Torulaceae</taxon>
        <taxon>Dendryphion</taxon>
    </lineage>
</organism>
<dbReference type="Pfam" id="PF00172">
    <property type="entry name" value="Zn_clus"/>
    <property type="match status" value="1"/>
</dbReference>
<evidence type="ECO:0000259" key="4">
    <source>
        <dbReference type="PROSITE" id="PS50048"/>
    </source>
</evidence>
<dbReference type="AlphaFoldDB" id="A0A9P9D0S7"/>
<dbReference type="EMBL" id="JAGMWT010000027">
    <property type="protein sequence ID" value="KAH7110608.1"/>
    <property type="molecule type" value="Genomic_DNA"/>
</dbReference>
<dbReference type="PROSITE" id="PS00463">
    <property type="entry name" value="ZN2_CY6_FUNGAL_1"/>
    <property type="match status" value="1"/>
</dbReference>
<dbReference type="Pfam" id="PF11951">
    <property type="entry name" value="Fungal_trans_2"/>
    <property type="match status" value="1"/>
</dbReference>